<reference evidence="2" key="2">
    <citation type="journal article" date="2015" name="Fish Shellfish Immunol.">
        <title>Early steps in the European eel (Anguilla anguilla)-Vibrio vulnificus interaction in the gills: Role of the RtxA13 toxin.</title>
        <authorList>
            <person name="Callol A."/>
            <person name="Pajuelo D."/>
            <person name="Ebbesson L."/>
            <person name="Teles M."/>
            <person name="MacKenzie S."/>
            <person name="Amaro C."/>
        </authorList>
    </citation>
    <scope>NUCLEOTIDE SEQUENCE</scope>
</reference>
<organism evidence="2">
    <name type="scientific">Anguilla anguilla</name>
    <name type="common">European freshwater eel</name>
    <name type="synonym">Muraena anguilla</name>
    <dbReference type="NCBI Taxonomy" id="7936"/>
    <lineage>
        <taxon>Eukaryota</taxon>
        <taxon>Metazoa</taxon>
        <taxon>Chordata</taxon>
        <taxon>Craniata</taxon>
        <taxon>Vertebrata</taxon>
        <taxon>Euteleostomi</taxon>
        <taxon>Actinopterygii</taxon>
        <taxon>Neopterygii</taxon>
        <taxon>Teleostei</taxon>
        <taxon>Anguilliformes</taxon>
        <taxon>Anguillidae</taxon>
        <taxon>Anguilla</taxon>
    </lineage>
</organism>
<feature type="transmembrane region" description="Helical" evidence="1">
    <location>
        <begin position="35"/>
        <end position="53"/>
    </location>
</feature>
<name>A0A0E9WZN6_ANGAN</name>
<reference evidence="2" key="1">
    <citation type="submission" date="2014-11" db="EMBL/GenBank/DDBJ databases">
        <authorList>
            <person name="Amaro Gonzalez C."/>
        </authorList>
    </citation>
    <scope>NUCLEOTIDE SEQUENCE</scope>
</reference>
<dbReference type="EMBL" id="GBXM01012630">
    <property type="protein sequence ID" value="JAH95947.1"/>
    <property type="molecule type" value="Transcribed_RNA"/>
</dbReference>
<keyword evidence="1" id="KW-0472">Membrane</keyword>
<keyword evidence="1" id="KW-1133">Transmembrane helix</keyword>
<protein>
    <submittedName>
        <fullName evidence="2">Uncharacterized protein</fullName>
    </submittedName>
</protein>
<dbReference type="AlphaFoldDB" id="A0A0E9WZN6"/>
<sequence>MAVLYECMLYYLYQTGLYCGCVGLRFMKLCMSARLTVWPCFGLSGCVMLILCLPTRISGGNSSALCGSHF</sequence>
<proteinExistence type="predicted"/>
<keyword evidence="1" id="KW-0812">Transmembrane</keyword>
<evidence type="ECO:0000256" key="1">
    <source>
        <dbReference type="SAM" id="Phobius"/>
    </source>
</evidence>
<evidence type="ECO:0000313" key="2">
    <source>
        <dbReference type="EMBL" id="JAH95947.1"/>
    </source>
</evidence>
<accession>A0A0E9WZN6</accession>